<feature type="compositionally biased region" description="Polar residues" evidence="1">
    <location>
        <begin position="243"/>
        <end position="254"/>
    </location>
</feature>
<feature type="compositionally biased region" description="Low complexity" evidence="1">
    <location>
        <begin position="152"/>
        <end position="169"/>
    </location>
</feature>
<evidence type="ECO:0000313" key="3">
    <source>
        <dbReference type="Proteomes" id="UP001194696"/>
    </source>
</evidence>
<feature type="compositionally biased region" description="Basic residues" evidence="1">
    <location>
        <begin position="7"/>
        <end position="20"/>
    </location>
</feature>
<dbReference type="EMBL" id="JAAAIM010000116">
    <property type="protein sequence ID" value="KAG0294503.1"/>
    <property type="molecule type" value="Genomic_DNA"/>
</dbReference>
<keyword evidence="3" id="KW-1185">Reference proteome</keyword>
<feature type="region of interest" description="Disordered" evidence="1">
    <location>
        <begin position="39"/>
        <end position="59"/>
    </location>
</feature>
<name>A0ABQ7K9G9_9FUNG</name>
<protein>
    <submittedName>
        <fullName evidence="2">Uncharacterized protein</fullName>
    </submittedName>
</protein>
<sequence length="330" mass="38276">MASILHRTSHKTGSHIHHDRHQRIHMPHIHRQLEKEFHHHQQHAGGAHTIPSRDTPYRRDSHMEHYMSDILATPVPAALLEEEEIETIMTESHTLSMKDLDDKLEEIKHLHNALQTQSNSRDDRRSSSESTRHRSHHRHHQMSNKHRHHLSEPAPISRSSSRSSSPNPSTYAYTDSYRHSYSASRAASPQRPYYPQSSYSRPHSRSPSPQPMASPSPAYQFPSRHHSRSPSPQPSCGGMYHHSNGSISSVHSLSPPTTRPRTPQEALQGLFHRLDQHHFERDQERLRELELENEMLRRHQMYRINPDLLVRGDHVYALSQNHGNANLRHS</sequence>
<feature type="region of interest" description="Disordered" evidence="1">
    <location>
        <begin position="112"/>
        <end position="263"/>
    </location>
</feature>
<organism evidence="2 3">
    <name type="scientific">Linnemannia gamsii</name>
    <dbReference type="NCBI Taxonomy" id="64522"/>
    <lineage>
        <taxon>Eukaryota</taxon>
        <taxon>Fungi</taxon>
        <taxon>Fungi incertae sedis</taxon>
        <taxon>Mucoromycota</taxon>
        <taxon>Mortierellomycotina</taxon>
        <taxon>Mortierellomycetes</taxon>
        <taxon>Mortierellales</taxon>
        <taxon>Mortierellaceae</taxon>
        <taxon>Linnemannia</taxon>
    </lineage>
</organism>
<evidence type="ECO:0000256" key="1">
    <source>
        <dbReference type="SAM" id="MobiDB-lite"/>
    </source>
</evidence>
<accession>A0ABQ7K9G9</accession>
<dbReference type="Proteomes" id="UP001194696">
    <property type="component" value="Unassembled WGS sequence"/>
</dbReference>
<feature type="compositionally biased region" description="Basic residues" evidence="1">
    <location>
        <begin position="133"/>
        <end position="149"/>
    </location>
</feature>
<feature type="region of interest" description="Disordered" evidence="1">
    <location>
        <begin position="1"/>
        <end position="20"/>
    </location>
</feature>
<comment type="caution">
    <text evidence="2">The sequence shown here is derived from an EMBL/GenBank/DDBJ whole genome shotgun (WGS) entry which is preliminary data.</text>
</comment>
<proteinExistence type="predicted"/>
<reference evidence="2 3" key="1">
    <citation type="journal article" date="2020" name="Fungal Divers.">
        <title>Resolving the Mortierellaceae phylogeny through synthesis of multi-gene phylogenetics and phylogenomics.</title>
        <authorList>
            <person name="Vandepol N."/>
            <person name="Liber J."/>
            <person name="Desiro A."/>
            <person name="Na H."/>
            <person name="Kennedy M."/>
            <person name="Barry K."/>
            <person name="Grigoriev I.V."/>
            <person name="Miller A.N."/>
            <person name="O'Donnell K."/>
            <person name="Stajich J.E."/>
            <person name="Bonito G."/>
        </authorList>
    </citation>
    <scope>NUCLEOTIDE SEQUENCE [LARGE SCALE GENOMIC DNA]</scope>
    <source>
        <strain evidence="2 3">AD045</strain>
    </source>
</reference>
<feature type="compositionally biased region" description="Low complexity" evidence="1">
    <location>
        <begin position="179"/>
        <end position="207"/>
    </location>
</feature>
<evidence type="ECO:0000313" key="2">
    <source>
        <dbReference type="EMBL" id="KAG0294503.1"/>
    </source>
</evidence>
<gene>
    <name evidence="2" type="ORF">BGZ96_001034</name>
</gene>
<feature type="compositionally biased region" description="Basic and acidic residues" evidence="1">
    <location>
        <begin position="120"/>
        <end position="132"/>
    </location>
</feature>